<organism>
    <name type="scientific">Ixodes scapularis</name>
    <name type="common">Black-legged tick</name>
    <name type="synonym">Deer tick</name>
    <dbReference type="NCBI Taxonomy" id="6945"/>
    <lineage>
        <taxon>Eukaryota</taxon>
        <taxon>Metazoa</taxon>
        <taxon>Ecdysozoa</taxon>
        <taxon>Arthropoda</taxon>
        <taxon>Chelicerata</taxon>
        <taxon>Arachnida</taxon>
        <taxon>Acari</taxon>
        <taxon>Parasitiformes</taxon>
        <taxon>Ixodida</taxon>
        <taxon>Ixodoidea</taxon>
        <taxon>Ixodidae</taxon>
        <taxon>Ixodinae</taxon>
        <taxon>Ixodes</taxon>
    </lineage>
</organism>
<evidence type="ECO:0000313" key="1">
    <source>
        <dbReference type="EMBL" id="EEC20005.1"/>
    </source>
</evidence>
<accession>B7QMD3</accession>
<gene>
    <name evidence="1" type="ORF">IscW_ISCW023501</name>
</gene>
<proteinExistence type="predicted"/>
<dbReference type="AlphaFoldDB" id="B7QMD3"/>
<dbReference type="Proteomes" id="UP000001555">
    <property type="component" value="Unassembled WGS sequence"/>
</dbReference>
<dbReference type="InParanoid" id="B7QMD3"/>
<dbReference type="PaxDb" id="6945-B7QMD3"/>
<sequence>MIQRVKEMTHDAVQLLFVRVKHAVWDVNGFNVRYSGSPKLKPCLVSKLEEERDRRENAARLK</sequence>
<protein>
    <submittedName>
        <fullName evidence="1 2">Uncharacterized protein</fullName>
    </submittedName>
</protein>
<dbReference type="VEuPathDB" id="VectorBase:ISCI023501"/>
<reference evidence="1 3" key="1">
    <citation type="submission" date="2008-03" db="EMBL/GenBank/DDBJ databases">
        <title>Annotation of Ixodes scapularis.</title>
        <authorList>
            <consortium name="Ixodes scapularis Genome Project Consortium"/>
            <person name="Caler E."/>
            <person name="Hannick L.I."/>
            <person name="Bidwell S."/>
            <person name="Joardar V."/>
            <person name="Thiagarajan M."/>
            <person name="Amedeo P."/>
            <person name="Galinsky K.J."/>
            <person name="Schobel S."/>
            <person name="Inman J."/>
            <person name="Hostetler J."/>
            <person name="Miller J."/>
            <person name="Hammond M."/>
            <person name="Megy K."/>
            <person name="Lawson D."/>
            <person name="Kodira C."/>
            <person name="Sutton G."/>
            <person name="Meyer J."/>
            <person name="Hill C.A."/>
            <person name="Birren B."/>
            <person name="Nene V."/>
            <person name="Collins F."/>
            <person name="Alarcon-Chaidez F."/>
            <person name="Wikel S."/>
            <person name="Strausberg R."/>
        </authorList>
    </citation>
    <scope>NUCLEOTIDE SEQUENCE [LARGE SCALE GENOMIC DNA]</scope>
    <source>
        <strain evidence="3">Wikel</strain>
        <strain evidence="1">Wikel colony</strain>
    </source>
</reference>
<dbReference type="EMBL" id="ABJB011008880">
    <property type="status" value="NOT_ANNOTATED_CDS"/>
    <property type="molecule type" value="Genomic_DNA"/>
</dbReference>
<reference evidence="2" key="2">
    <citation type="submission" date="2020-05" db="UniProtKB">
        <authorList>
            <consortium name="EnsemblMetazoa"/>
        </authorList>
    </citation>
    <scope>IDENTIFICATION</scope>
    <source>
        <strain evidence="2">wikel</strain>
    </source>
</reference>
<dbReference type="EnsemblMetazoa" id="ISCW023501-RA">
    <property type="protein sequence ID" value="ISCW023501-PA"/>
    <property type="gene ID" value="ISCW023501"/>
</dbReference>
<keyword evidence="3" id="KW-1185">Reference proteome</keyword>
<evidence type="ECO:0000313" key="3">
    <source>
        <dbReference type="Proteomes" id="UP000001555"/>
    </source>
</evidence>
<dbReference type="VEuPathDB" id="VectorBase:ISCP_011702"/>
<dbReference type="OrthoDB" id="10034757at2759"/>
<evidence type="ECO:0000313" key="2">
    <source>
        <dbReference type="EnsemblMetazoa" id="ISCW023501-PA"/>
    </source>
</evidence>
<name>B7QMD3_IXOSC</name>
<dbReference type="EMBL" id="ABJB010163237">
    <property type="status" value="NOT_ANNOTATED_CDS"/>
    <property type="molecule type" value="Genomic_DNA"/>
</dbReference>
<dbReference type="VEuPathDB" id="VectorBase:ISCW023501"/>
<dbReference type="HOGENOM" id="CLU_2906606_0_0_1"/>
<dbReference type="EMBL" id="DS970712">
    <property type="protein sequence ID" value="EEC20005.1"/>
    <property type="molecule type" value="Genomic_DNA"/>
</dbReference>